<protein>
    <submittedName>
        <fullName evidence="2">DUF456 domain-containing protein</fullName>
    </submittedName>
</protein>
<dbReference type="EMBL" id="JABBNB010000025">
    <property type="protein sequence ID" value="NMO03597.1"/>
    <property type="molecule type" value="Genomic_DNA"/>
</dbReference>
<feature type="transmembrane region" description="Helical" evidence="1">
    <location>
        <begin position="79"/>
        <end position="110"/>
    </location>
</feature>
<dbReference type="Proteomes" id="UP000550729">
    <property type="component" value="Unassembled WGS sequence"/>
</dbReference>
<dbReference type="InterPro" id="IPR007403">
    <property type="entry name" value="DUF456"/>
</dbReference>
<dbReference type="Pfam" id="PF04306">
    <property type="entry name" value="DUF456"/>
    <property type="match status" value="1"/>
</dbReference>
<feature type="transmembrane region" description="Helical" evidence="1">
    <location>
        <begin position="7"/>
        <end position="39"/>
    </location>
</feature>
<keyword evidence="1" id="KW-0472">Membrane</keyword>
<proteinExistence type="predicted"/>
<gene>
    <name evidence="2" type="ORF">HH308_20485</name>
</gene>
<keyword evidence="3" id="KW-1185">Reference proteome</keyword>
<reference evidence="2 3" key="1">
    <citation type="submission" date="2020-04" db="EMBL/GenBank/DDBJ databases">
        <title>Gordonia sp. nov. TBRC 11910.</title>
        <authorList>
            <person name="Suriyachadkun C."/>
        </authorList>
    </citation>
    <scope>NUCLEOTIDE SEQUENCE [LARGE SCALE GENOMIC DNA]</scope>
    <source>
        <strain evidence="2 3">TBRC 11910</strain>
    </source>
</reference>
<evidence type="ECO:0000313" key="2">
    <source>
        <dbReference type="EMBL" id="NMO03597.1"/>
    </source>
</evidence>
<organism evidence="2 3">
    <name type="scientific">Gordonia asplenii</name>
    <dbReference type="NCBI Taxonomy" id="2725283"/>
    <lineage>
        <taxon>Bacteria</taxon>
        <taxon>Bacillati</taxon>
        <taxon>Actinomycetota</taxon>
        <taxon>Actinomycetes</taxon>
        <taxon>Mycobacteriales</taxon>
        <taxon>Gordoniaceae</taxon>
        <taxon>Gordonia</taxon>
    </lineage>
</organism>
<keyword evidence="1" id="KW-1133">Transmembrane helix</keyword>
<comment type="caution">
    <text evidence="2">The sequence shown here is derived from an EMBL/GenBank/DDBJ whole genome shotgun (WGS) entry which is preliminary data.</text>
</comment>
<sequence>MPFYGELLVALTICVGLVGIVLPVLPGTLLVAVAILVWAVVVGGWAWAVFAAAAVVLAAGEVVKYLVAGRGLKSAGVPSTTIIVGGVTGIVGFFVVPVVGLFLGFVLGAYASELVRHRTFSHAWQGAVAALKAVGTSMLIELLGALVASGIWLAAAFYF</sequence>
<name>A0A848KZL2_9ACTN</name>
<evidence type="ECO:0000256" key="1">
    <source>
        <dbReference type="SAM" id="Phobius"/>
    </source>
</evidence>
<evidence type="ECO:0000313" key="3">
    <source>
        <dbReference type="Proteomes" id="UP000550729"/>
    </source>
</evidence>
<dbReference type="RefSeq" id="WP_170196104.1">
    <property type="nucleotide sequence ID" value="NZ_JABBNB010000025.1"/>
</dbReference>
<keyword evidence="1" id="KW-0812">Transmembrane</keyword>
<accession>A0A848KZL2</accession>
<feature type="transmembrane region" description="Helical" evidence="1">
    <location>
        <begin position="45"/>
        <end position="67"/>
    </location>
</feature>
<feature type="transmembrane region" description="Helical" evidence="1">
    <location>
        <begin position="130"/>
        <end position="158"/>
    </location>
</feature>
<dbReference type="AlphaFoldDB" id="A0A848KZL2"/>